<protein>
    <recommendedName>
        <fullName evidence="8">Protein kinase domain-containing protein</fullName>
    </recommendedName>
</protein>
<keyword evidence="5 6" id="KW-0067">ATP-binding</keyword>
<dbReference type="InterPro" id="IPR017441">
    <property type="entry name" value="Protein_kinase_ATP_BS"/>
</dbReference>
<dbReference type="SMART" id="SM00220">
    <property type="entry name" value="S_TKc"/>
    <property type="match status" value="1"/>
</dbReference>
<dbReference type="InterPro" id="IPR001245">
    <property type="entry name" value="Ser-Thr/Tyr_kinase_cat_dom"/>
</dbReference>
<dbReference type="GO" id="GO:0005524">
    <property type="term" value="F:ATP binding"/>
    <property type="evidence" value="ECO:0007669"/>
    <property type="project" value="UniProtKB-UniRule"/>
</dbReference>
<keyword evidence="10" id="KW-1185">Reference proteome</keyword>
<sequence>MSWSRGHELGHGATATVYLATDHRSGERFAVKSAGVSQSEFLQREQRILSSLSSPYVIGYRGWEITKEEGIIVYNLKLEYMPGGTIVDEIRRGGGRIEESTIGFYTWQVVKALEYLHSNGLAHCDVKGRNILVGPIGSDVKLADFGCAKRVESSSSPGSIGGTPMFMAPETARGEEQGFAGDVWGLGCAVIEMATGGGSPWPENHHDDDPVSAIYRVGYSGRVPVFPGWMSEQGKDFLDKCLRMDPRQRWTASQLLKHPFLGEFEVVGDLPAGKGVQVPCFDSPTSILDKGFWNSVGIIDSEEATQSPCSSSFSSSSSSEEEVEEARKRIGRLAAAGPSWEFCDGGDDLDCWITVRGDCNCSVGGEDGRDCCGCGAAGDLLTSSGSNNEYYDVINRIDEGFSLEECKYGEFGSLVVSCNLQYERREKKRQEGQDNVLLSLPPVSRLVSQA</sequence>
<comment type="similarity">
    <text evidence="7">Belongs to the protein kinase superfamily.</text>
</comment>
<evidence type="ECO:0000256" key="5">
    <source>
        <dbReference type="ARBA" id="ARBA00022840"/>
    </source>
</evidence>
<gene>
    <name evidence="9" type="ORF">LTRI10_LOCUS46778</name>
</gene>
<dbReference type="PRINTS" id="PR00109">
    <property type="entry name" value="TYRKINASE"/>
</dbReference>
<reference evidence="9 10" key="1">
    <citation type="submission" date="2024-04" db="EMBL/GenBank/DDBJ databases">
        <authorList>
            <person name="Fracassetti M."/>
        </authorList>
    </citation>
    <scope>NUCLEOTIDE SEQUENCE [LARGE SCALE GENOMIC DNA]</scope>
</reference>
<organism evidence="9 10">
    <name type="scientific">Linum trigynum</name>
    <dbReference type="NCBI Taxonomy" id="586398"/>
    <lineage>
        <taxon>Eukaryota</taxon>
        <taxon>Viridiplantae</taxon>
        <taxon>Streptophyta</taxon>
        <taxon>Embryophyta</taxon>
        <taxon>Tracheophyta</taxon>
        <taxon>Spermatophyta</taxon>
        <taxon>Magnoliopsida</taxon>
        <taxon>eudicotyledons</taxon>
        <taxon>Gunneridae</taxon>
        <taxon>Pentapetalae</taxon>
        <taxon>rosids</taxon>
        <taxon>fabids</taxon>
        <taxon>Malpighiales</taxon>
        <taxon>Linaceae</taxon>
        <taxon>Linum</taxon>
    </lineage>
</organism>
<dbReference type="SUPFAM" id="SSF56112">
    <property type="entry name" value="Protein kinase-like (PK-like)"/>
    <property type="match status" value="1"/>
</dbReference>
<dbReference type="Pfam" id="PF00069">
    <property type="entry name" value="Pkinase"/>
    <property type="match status" value="1"/>
</dbReference>
<dbReference type="InterPro" id="IPR000719">
    <property type="entry name" value="Prot_kinase_dom"/>
</dbReference>
<dbReference type="CDD" id="cd06606">
    <property type="entry name" value="STKc_MAPKKK"/>
    <property type="match status" value="1"/>
</dbReference>
<feature type="binding site" evidence="6">
    <location>
        <position position="32"/>
    </location>
    <ligand>
        <name>ATP</name>
        <dbReference type="ChEBI" id="CHEBI:30616"/>
    </ligand>
</feature>
<evidence type="ECO:0000256" key="4">
    <source>
        <dbReference type="ARBA" id="ARBA00022777"/>
    </source>
</evidence>
<dbReference type="InterPro" id="IPR052751">
    <property type="entry name" value="Plant_MAPKKK"/>
</dbReference>
<dbReference type="GO" id="GO:0004674">
    <property type="term" value="F:protein serine/threonine kinase activity"/>
    <property type="evidence" value="ECO:0007669"/>
    <property type="project" value="UniProtKB-KW"/>
</dbReference>
<keyword evidence="2" id="KW-0808">Transferase</keyword>
<dbReference type="EMBL" id="OZ034821">
    <property type="protein sequence ID" value="CAL1407090.1"/>
    <property type="molecule type" value="Genomic_DNA"/>
</dbReference>
<dbReference type="PROSITE" id="PS00108">
    <property type="entry name" value="PROTEIN_KINASE_ST"/>
    <property type="match status" value="1"/>
</dbReference>
<dbReference type="PANTHER" id="PTHR48011">
    <property type="entry name" value="CCR4-NOT TRANSCRIPTIONAL COMPLEX SUBUNIT CAF120-RELATED"/>
    <property type="match status" value="1"/>
</dbReference>
<evidence type="ECO:0000256" key="2">
    <source>
        <dbReference type="ARBA" id="ARBA00022679"/>
    </source>
</evidence>
<evidence type="ECO:0000313" key="9">
    <source>
        <dbReference type="EMBL" id="CAL1407090.1"/>
    </source>
</evidence>
<dbReference type="PROSITE" id="PS50011">
    <property type="entry name" value="PROTEIN_KINASE_DOM"/>
    <property type="match status" value="1"/>
</dbReference>
<evidence type="ECO:0000259" key="8">
    <source>
        <dbReference type="PROSITE" id="PS50011"/>
    </source>
</evidence>
<dbReference type="InterPro" id="IPR011009">
    <property type="entry name" value="Kinase-like_dom_sf"/>
</dbReference>
<dbReference type="InterPro" id="IPR008271">
    <property type="entry name" value="Ser/Thr_kinase_AS"/>
</dbReference>
<dbReference type="PANTHER" id="PTHR48011:SF4">
    <property type="entry name" value="MITOGEN-ACTIVATED PROTEIN KINASE KINASE KINASE 19"/>
    <property type="match status" value="1"/>
</dbReference>
<keyword evidence="4" id="KW-0418">Kinase</keyword>
<dbReference type="Proteomes" id="UP001497516">
    <property type="component" value="Chromosome 8"/>
</dbReference>
<proteinExistence type="inferred from homology"/>
<evidence type="ECO:0000256" key="3">
    <source>
        <dbReference type="ARBA" id="ARBA00022741"/>
    </source>
</evidence>
<evidence type="ECO:0000256" key="7">
    <source>
        <dbReference type="RuleBase" id="RU000304"/>
    </source>
</evidence>
<dbReference type="PROSITE" id="PS00107">
    <property type="entry name" value="PROTEIN_KINASE_ATP"/>
    <property type="match status" value="1"/>
</dbReference>
<dbReference type="AlphaFoldDB" id="A0AAV2GC86"/>
<keyword evidence="1 7" id="KW-0723">Serine/threonine-protein kinase</keyword>
<accession>A0AAV2GC86</accession>
<evidence type="ECO:0000256" key="6">
    <source>
        <dbReference type="PROSITE-ProRule" id="PRU10141"/>
    </source>
</evidence>
<evidence type="ECO:0000313" key="10">
    <source>
        <dbReference type="Proteomes" id="UP001497516"/>
    </source>
</evidence>
<dbReference type="GO" id="GO:0007165">
    <property type="term" value="P:signal transduction"/>
    <property type="evidence" value="ECO:0007669"/>
    <property type="project" value="TreeGrafter"/>
</dbReference>
<evidence type="ECO:0000256" key="1">
    <source>
        <dbReference type="ARBA" id="ARBA00022527"/>
    </source>
</evidence>
<name>A0AAV2GC86_9ROSI</name>
<dbReference type="Gene3D" id="1.10.510.10">
    <property type="entry name" value="Transferase(Phosphotransferase) domain 1"/>
    <property type="match status" value="1"/>
</dbReference>
<keyword evidence="3 6" id="KW-0547">Nucleotide-binding</keyword>
<feature type="domain" description="Protein kinase" evidence="8">
    <location>
        <begin position="3"/>
        <end position="261"/>
    </location>
</feature>